<dbReference type="Pfam" id="PF07727">
    <property type="entry name" value="RVT_2"/>
    <property type="match status" value="1"/>
</dbReference>
<sequence>MERNPLVAKWVFKTKLKADGSIERYKARLVAKGYNQVEGIDYTESFSPVAKAVMVHIFLAIAASYAWHIHQLDVNNAFLHGHLDEDQYMDPPEGYVVESGIVCKLERSIYGLKQALRQWNLEFTRKLEAYGFIQSPNDHCWFARSSDTGNLFLLVYVDDILITGTSLSEIEDVKTYLHDLFTVKDIGDARYFLGLEIARAAARMYLAQTKYTLDIIKDTGLLRSKAVSTPFPPGLKLTTNCGAQLQHPDAYRRLVGRLLYLGFTRPDISHSVQQLSQFLSHPCEAHWSAALHVVKYLKGCPSKGIFFSSF</sequence>
<accession>A0AAW2U4V0</accession>
<protein>
    <submittedName>
        <fullName evidence="2">Retrovirus-related Pol polyprotein from transposon RE2</fullName>
    </submittedName>
</protein>
<evidence type="ECO:0000259" key="1">
    <source>
        <dbReference type="Pfam" id="PF07727"/>
    </source>
</evidence>
<dbReference type="InterPro" id="IPR043502">
    <property type="entry name" value="DNA/RNA_pol_sf"/>
</dbReference>
<evidence type="ECO:0000313" key="2">
    <source>
        <dbReference type="EMBL" id="KAL0411950.1"/>
    </source>
</evidence>
<dbReference type="EMBL" id="JACGWN010000013">
    <property type="protein sequence ID" value="KAL0411950.1"/>
    <property type="molecule type" value="Genomic_DNA"/>
</dbReference>
<dbReference type="SUPFAM" id="SSF56672">
    <property type="entry name" value="DNA/RNA polymerases"/>
    <property type="match status" value="1"/>
</dbReference>
<dbReference type="AlphaFoldDB" id="A0AAW2U4V0"/>
<dbReference type="PANTHER" id="PTHR11439">
    <property type="entry name" value="GAG-POL-RELATED RETROTRANSPOSON"/>
    <property type="match status" value="1"/>
</dbReference>
<feature type="domain" description="Reverse transcriptase Ty1/copia-type" evidence="1">
    <location>
        <begin position="3"/>
        <end position="231"/>
    </location>
</feature>
<comment type="caution">
    <text evidence="2">The sequence shown here is derived from an EMBL/GenBank/DDBJ whole genome shotgun (WGS) entry which is preliminary data.</text>
</comment>
<reference evidence="2" key="2">
    <citation type="journal article" date="2024" name="Plant">
        <title>Genomic evolution and insights into agronomic trait innovations of Sesamum species.</title>
        <authorList>
            <person name="Miao H."/>
            <person name="Wang L."/>
            <person name="Qu L."/>
            <person name="Liu H."/>
            <person name="Sun Y."/>
            <person name="Le M."/>
            <person name="Wang Q."/>
            <person name="Wei S."/>
            <person name="Zheng Y."/>
            <person name="Lin W."/>
            <person name="Duan Y."/>
            <person name="Cao H."/>
            <person name="Xiong S."/>
            <person name="Wang X."/>
            <person name="Wei L."/>
            <person name="Li C."/>
            <person name="Ma Q."/>
            <person name="Ju M."/>
            <person name="Zhao R."/>
            <person name="Li G."/>
            <person name="Mu C."/>
            <person name="Tian Q."/>
            <person name="Mei H."/>
            <person name="Zhang T."/>
            <person name="Gao T."/>
            <person name="Zhang H."/>
        </authorList>
    </citation>
    <scope>NUCLEOTIDE SEQUENCE</scope>
    <source>
        <strain evidence="2">KEN1</strain>
    </source>
</reference>
<reference evidence="2" key="1">
    <citation type="submission" date="2020-06" db="EMBL/GenBank/DDBJ databases">
        <authorList>
            <person name="Li T."/>
            <person name="Hu X."/>
            <person name="Zhang T."/>
            <person name="Song X."/>
            <person name="Zhang H."/>
            <person name="Dai N."/>
            <person name="Sheng W."/>
            <person name="Hou X."/>
            <person name="Wei L."/>
        </authorList>
    </citation>
    <scope>NUCLEOTIDE SEQUENCE</scope>
    <source>
        <strain evidence="2">KEN1</strain>
        <tissue evidence="2">Leaf</tissue>
    </source>
</reference>
<organism evidence="2">
    <name type="scientific">Sesamum latifolium</name>
    <dbReference type="NCBI Taxonomy" id="2727402"/>
    <lineage>
        <taxon>Eukaryota</taxon>
        <taxon>Viridiplantae</taxon>
        <taxon>Streptophyta</taxon>
        <taxon>Embryophyta</taxon>
        <taxon>Tracheophyta</taxon>
        <taxon>Spermatophyta</taxon>
        <taxon>Magnoliopsida</taxon>
        <taxon>eudicotyledons</taxon>
        <taxon>Gunneridae</taxon>
        <taxon>Pentapetalae</taxon>
        <taxon>asterids</taxon>
        <taxon>lamiids</taxon>
        <taxon>Lamiales</taxon>
        <taxon>Pedaliaceae</taxon>
        <taxon>Sesamum</taxon>
    </lineage>
</organism>
<dbReference type="InterPro" id="IPR013103">
    <property type="entry name" value="RVT_2"/>
</dbReference>
<gene>
    <name evidence="2" type="ORF">Slati_3784700</name>
</gene>
<dbReference type="PANTHER" id="PTHR11439:SF470">
    <property type="entry name" value="CYSTEINE-RICH RLK (RECEPTOR-LIKE PROTEIN KINASE) 8"/>
    <property type="match status" value="1"/>
</dbReference>
<proteinExistence type="predicted"/>
<name>A0AAW2U4V0_9LAMI</name>